<sequence length="99" mass="10154">VLAAATGSEVRVSAREEAGAAGAAMMAAVAIGAYPDMEACIAEWVTPLLGAAEPPDPVLRDTYASLFPAYVRARAALAPVWDGLAQHRAAMAANERTAT</sequence>
<accession>A0A9X2FUH3</accession>
<protein>
    <submittedName>
        <fullName evidence="1">Carbohydrate kinase</fullName>
    </submittedName>
</protein>
<organism evidence="1 2">
    <name type="scientific">Limimaricola litoreus</name>
    <dbReference type="NCBI Taxonomy" id="2955316"/>
    <lineage>
        <taxon>Bacteria</taxon>
        <taxon>Pseudomonadati</taxon>
        <taxon>Pseudomonadota</taxon>
        <taxon>Alphaproteobacteria</taxon>
        <taxon>Rhodobacterales</taxon>
        <taxon>Paracoccaceae</taxon>
        <taxon>Limimaricola</taxon>
    </lineage>
</organism>
<proteinExistence type="predicted"/>
<dbReference type="Gene3D" id="3.30.420.40">
    <property type="match status" value="1"/>
</dbReference>
<name>A0A9X2FUH3_9RHOB</name>
<keyword evidence="2" id="KW-1185">Reference proteome</keyword>
<evidence type="ECO:0000313" key="1">
    <source>
        <dbReference type="EMBL" id="MCP1170605.1"/>
    </source>
</evidence>
<gene>
    <name evidence="1" type="ORF">NHG85_19050</name>
</gene>
<dbReference type="GO" id="GO:0016301">
    <property type="term" value="F:kinase activity"/>
    <property type="evidence" value="ECO:0007669"/>
    <property type="project" value="UniProtKB-KW"/>
</dbReference>
<dbReference type="SUPFAM" id="SSF53067">
    <property type="entry name" value="Actin-like ATPase domain"/>
    <property type="match status" value="1"/>
</dbReference>
<keyword evidence="1" id="KW-0418">Kinase</keyword>
<dbReference type="EMBL" id="JAMYXC010000318">
    <property type="protein sequence ID" value="MCP1170605.1"/>
    <property type="molecule type" value="Genomic_DNA"/>
</dbReference>
<feature type="non-terminal residue" evidence="1">
    <location>
        <position position="1"/>
    </location>
</feature>
<dbReference type="InterPro" id="IPR043129">
    <property type="entry name" value="ATPase_NBD"/>
</dbReference>
<keyword evidence="1" id="KW-0808">Transferase</keyword>
<dbReference type="AlphaFoldDB" id="A0A9X2FUH3"/>
<dbReference type="Proteomes" id="UP001139477">
    <property type="component" value="Unassembled WGS sequence"/>
</dbReference>
<comment type="caution">
    <text evidence="1">The sequence shown here is derived from an EMBL/GenBank/DDBJ whole genome shotgun (WGS) entry which is preliminary data.</text>
</comment>
<reference evidence="1" key="1">
    <citation type="submission" date="2022-06" db="EMBL/GenBank/DDBJ databases">
        <title>Limimaricola sediminis sp. nov., isolated from an intertidal sediment.</title>
        <authorList>
            <person name="Shao X."/>
        </authorList>
    </citation>
    <scope>NUCLEOTIDE SEQUENCE</scope>
    <source>
        <strain evidence="1">ASW11-118</strain>
    </source>
</reference>
<evidence type="ECO:0000313" key="2">
    <source>
        <dbReference type="Proteomes" id="UP001139477"/>
    </source>
</evidence>